<proteinExistence type="predicted"/>
<dbReference type="EMBL" id="VXIV02000760">
    <property type="protein sequence ID" value="KAF6036224.1"/>
    <property type="molecule type" value="Genomic_DNA"/>
</dbReference>
<reference evidence="1" key="1">
    <citation type="submission" date="2020-06" db="EMBL/GenBank/DDBJ databases">
        <title>Draft genome of Bugula neritina, a colonial animal packing powerful symbionts and potential medicines.</title>
        <authorList>
            <person name="Rayko M."/>
        </authorList>
    </citation>
    <scope>NUCLEOTIDE SEQUENCE [LARGE SCALE GENOMIC DNA]</scope>
    <source>
        <strain evidence="1">Kwan_BN1</strain>
    </source>
</reference>
<sequence length="119" mass="13832">MVMQVSHFHFGILYTLISISINNHQCERQSSTHQIIIKYVICLYTILQVKAVYNAGQVPLYRTGFIAFLLSIIKFQYRTTLHQELTYRTKSAQPCSFEVLLKVKVTTRFWLICKVGLSV</sequence>
<name>A0A7J7KE82_BUGNE</name>
<dbReference type="Proteomes" id="UP000593567">
    <property type="component" value="Unassembled WGS sequence"/>
</dbReference>
<comment type="caution">
    <text evidence="1">The sequence shown here is derived from an EMBL/GenBank/DDBJ whole genome shotgun (WGS) entry which is preliminary data.</text>
</comment>
<evidence type="ECO:0000313" key="1">
    <source>
        <dbReference type="EMBL" id="KAF6036224.1"/>
    </source>
</evidence>
<gene>
    <name evidence="1" type="ORF">EB796_005465</name>
</gene>
<protein>
    <submittedName>
        <fullName evidence="1">Uncharacterized protein</fullName>
    </submittedName>
</protein>
<accession>A0A7J7KE82</accession>
<organism evidence="1 2">
    <name type="scientific">Bugula neritina</name>
    <name type="common">Brown bryozoan</name>
    <name type="synonym">Sertularia neritina</name>
    <dbReference type="NCBI Taxonomy" id="10212"/>
    <lineage>
        <taxon>Eukaryota</taxon>
        <taxon>Metazoa</taxon>
        <taxon>Spiralia</taxon>
        <taxon>Lophotrochozoa</taxon>
        <taxon>Bryozoa</taxon>
        <taxon>Gymnolaemata</taxon>
        <taxon>Cheilostomatida</taxon>
        <taxon>Flustrina</taxon>
        <taxon>Buguloidea</taxon>
        <taxon>Bugulidae</taxon>
        <taxon>Bugula</taxon>
    </lineage>
</organism>
<dbReference type="AlphaFoldDB" id="A0A7J7KE82"/>
<keyword evidence="2" id="KW-1185">Reference proteome</keyword>
<evidence type="ECO:0000313" key="2">
    <source>
        <dbReference type="Proteomes" id="UP000593567"/>
    </source>
</evidence>